<dbReference type="InterPro" id="IPR036397">
    <property type="entry name" value="RNaseH_sf"/>
</dbReference>
<dbReference type="Gene3D" id="3.30.420.10">
    <property type="entry name" value="Ribonuclease H-like superfamily/Ribonuclease H"/>
    <property type="match status" value="1"/>
</dbReference>
<dbReference type="SUPFAM" id="SSF53098">
    <property type="entry name" value="Ribonuclease H-like"/>
    <property type="match status" value="1"/>
</dbReference>
<dbReference type="InterPro" id="IPR012337">
    <property type="entry name" value="RNaseH-like_sf"/>
</dbReference>
<sequence length="348" mass="39409">MTISRRQEMPQQPILFGEVFYVWGNDFMGPFLVSNGYSHILLIVDYVSRWAEAIATKTNDAKVVVDFLKSNIFYWFGVLKALITNQGSHFCNKAMSSLLYKYRVVHRVATAYHPQTNGQAEDWSQLLEDALWAHRTMYRTPLGMSLYQIIFGKLHSKWDGLFVITNVFPYGVVELKDENTNNTFQVNEHQIKPFHEGPMSTVGEMESISLIESAPLDNTPLASLRITSVFMSCIEGNASFNRVRADSGSILAGSRPTVSLSIEEVQNQDLGSWKLSKVIARYSWCNLVDGNLSALPSLVHHSRPSIGDHRERRTLWRTLNSHLCNTHHFDNRGSTTYRGMNGNAAVDN</sequence>
<protein>
    <submittedName>
        <fullName evidence="2">Gag-Pol polyprotein</fullName>
    </submittedName>
</protein>
<dbReference type="Proteomes" id="UP000257109">
    <property type="component" value="Unassembled WGS sequence"/>
</dbReference>
<name>A0A371G045_MUCPR</name>
<dbReference type="GO" id="GO:0015074">
    <property type="term" value="P:DNA integration"/>
    <property type="evidence" value="ECO:0007669"/>
    <property type="project" value="InterPro"/>
</dbReference>
<feature type="non-terminal residue" evidence="2">
    <location>
        <position position="1"/>
    </location>
</feature>
<evidence type="ECO:0000313" key="3">
    <source>
        <dbReference type="Proteomes" id="UP000257109"/>
    </source>
</evidence>
<evidence type="ECO:0000313" key="2">
    <source>
        <dbReference type="EMBL" id="RDX83927.1"/>
    </source>
</evidence>
<organism evidence="2 3">
    <name type="scientific">Mucuna pruriens</name>
    <name type="common">Velvet bean</name>
    <name type="synonym">Dolichos pruriens</name>
    <dbReference type="NCBI Taxonomy" id="157652"/>
    <lineage>
        <taxon>Eukaryota</taxon>
        <taxon>Viridiplantae</taxon>
        <taxon>Streptophyta</taxon>
        <taxon>Embryophyta</taxon>
        <taxon>Tracheophyta</taxon>
        <taxon>Spermatophyta</taxon>
        <taxon>Magnoliopsida</taxon>
        <taxon>eudicotyledons</taxon>
        <taxon>Gunneridae</taxon>
        <taxon>Pentapetalae</taxon>
        <taxon>rosids</taxon>
        <taxon>fabids</taxon>
        <taxon>Fabales</taxon>
        <taxon>Fabaceae</taxon>
        <taxon>Papilionoideae</taxon>
        <taxon>50 kb inversion clade</taxon>
        <taxon>NPAAA clade</taxon>
        <taxon>indigoferoid/millettioid clade</taxon>
        <taxon>Phaseoleae</taxon>
        <taxon>Mucuna</taxon>
    </lineage>
</organism>
<dbReference type="Pfam" id="PF00665">
    <property type="entry name" value="rve"/>
    <property type="match status" value="1"/>
</dbReference>
<dbReference type="PANTHER" id="PTHR47266">
    <property type="entry name" value="ENDONUCLEASE-RELATED"/>
    <property type="match status" value="1"/>
</dbReference>
<accession>A0A371G045</accession>
<dbReference type="InterPro" id="IPR001584">
    <property type="entry name" value="Integrase_cat-core"/>
</dbReference>
<proteinExistence type="predicted"/>
<feature type="domain" description="Integrase catalytic" evidence="1">
    <location>
        <begin position="9"/>
        <end position="177"/>
    </location>
</feature>
<evidence type="ECO:0000259" key="1">
    <source>
        <dbReference type="PROSITE" id="PS50994"/>
    </source>
</evidence>
<dbReference type="PROSITE" id="PS50994">
    <property type="entry name" value="INTEGRASE"/>
    <property type="match status" value="1"/>
</dbReference>
<comment type="caution">
    <text evidence="2">The sequence shown here is derived from an EMBL/GenBank/DDBJ whole genome shotgun (WGS) entry which is preliminary data.</text>
</comment>
<reference evidence="2" key="1">
    <citation type="submission" date="2018-05" db="EMBL/GenBank/DDBJ databases">
        <title>Draft genome of Mucuna pruriens seed.</title>
        <authorList>
            <person name="Nnadi N.E."/>
            <person name="Vos R."/>
            <person name="Hasami M.H."/>
            <person name="Devisetty U.K."/>
            <person name="Aguiy J.C."/>
        </authorList>
    </citation>
    <scope>NUCLEOTIDE SEQUENCE [LARGE SCALE GENOMIC DNA]</scope>
    <source>
        <strain evidence="2">JCA_2017</strain>
    </source>
</reference>
<keyword evidence="3" id="KW-1185">Reference proteome</keyword>
<dbReference type="InterPro" id="IPR052160">
    <property type="entry name" value="Gypsy_RT_Integrase-like"/>
</dbReference>
<dbReference type="AlphaFoldDB" id="A0A371G045"/>
<dbReference type="GO" id="GO:0003676">
    <property type="term" value="F:nucleic acid binding"/>
    <property type="evidence" value="ECO:0007669"/>
    <property type="project" value="InterPro"/>
</dbReference>
<dbReference type="EMBL" id="QJKJ01007201">
    <property type="protein sequence ID" value="RDX83927.1"/>
    <property type="molecule type" value="Genomic_DNA"/>
</dbReference>
<gene>
    <name evidence="2" type="primary">gag-pol</name>
    <name evidence="2" type="ORF">CR513_35103</name>
</gene>
<dbReference type="OrthoDB" id="1700743at2759"/>